<reference evidence="4" key="1">
    <citation type="submission" date="2022-11" db="UniProtKB">
        <authorList>
            <consortium name="WormBaseParasite"/>
        </authorList>
    </citation>
    <scope>IDENTIFICATION</scope>
</reference>
<dbReference type="AlphaFoldDB" id="A0A914XAB1"/>
<dbReference type="InterPro" id="IPR023298">
    <property type="entry name" value="ATPase_P-typ_TM_dom_sf"/>
</dbReference>
<feature type="transmembrane region" description="Helical" evidence="2">
    <location>
        <begin position="596"/>
        <end position="616"/>
    </location>
</feature>
<evidence type="ECO:0000313" key="4">
    <source>
        <dbReference type="WBParaSite" id="PSAMB.scaffold7236size7985.g29809.t1"/>
    </source>
</evidence>
<sequence>MYCNLPYGKLPAKTLGVYKRQPGEPPVPGLTKHRTPLANFFASLSTDPKSFHYHLMAQGTADLMLDVCSHVWTGQSLREMSRSARRKVADFYQRNSMTSYCLAFSYRATGAELAPEMINKYVEWPLDRRAGAALHQVDARRPISMSVDSLLSDEFVHVDKVENAADCLDAALSDHTFLGMITLQYQAKPEVVRLVENLDKACIRFVYFSKENELRSRIFAEKIGLEAGWNCHISLANEGGADNLRKKDSGHSRKDTSSSSKYSTSLQNRADAFSVGPLSSLTGERVAAPVGVHHRRSLPRHALVDLPTVRFDCIPSSAPVSPAHSDIEMGLTVDVDDSDETSPPSVPAGVDTSNDSSLFDFATGYNRHRLSVPAMSPNLGNMLRRADEARDRPADGTKAPLLSESASAASITSSDRDIGVVPGPMPNYARLPTGIDNIRPHLEQVDNVPLLVSLFTDCDHTTNKEMIHIMQDYGEVVLAVGSSLDYYNGDTFCQANVAFAVEPSHPSTCVRKPITPPSPSKSAGAIAGQLMALPCSLWVSGGRELNLLGLIAICRHRVAMTRSGLIFLLMACAAISCAHLFSVLAFLPPLLEPVQILIWLCVSLPLLSASLLGAPFNQGESLRLTTPKNHNHVGRKVTIRTALGFAVKFLPTVFAVVLLFGFTLIEFCAKIDGADCLFHANENSSALAKGSWAVWGDEYAEGLLVARQLSAFAFTVYLCAISFGFVAYREQFWRKNPLRNVAWVGACILIVAFQIIYAAVDLYFNTHTKEFLFRLSDVNWWLFIAAALWLPIVCTLNELYKAREIQLYRRDQRRGKLSFNTKLGMNSPY</sequence>
<feature type="region of interest" description="Disordered" evidence="1">
    <location>
        <begin position="388"/>
        <end position="419"/>
    </location>
</feature>
<accession>A0A914XAB1</accession>
<protein>
    <submittedName>
        <fullName evidence="4">Cation-transporting P-type ATPase C-terminal domain-containing protein</fullName>
    </submittedName>
</protein>
<organism evidence="3 4">
    <name type="scientific">Plectus sambesii</name>
    <dbReference type="NCBI Taxonomy" id="2011161"/>
    <lineage>
        <taxon>Eukaryota</taxon>
        <taxon>Metazoa</taxon>
        <taxon>Ecdysozoa</taxon>
        <taxon>Nematoda</taxon>
        <taxon>Chromadorea</taxon>
        <taxon>Plectida</taxon>
        <taxon>Plectina</taxon>
        <taxon>Plectoidea</taxon>
        <taxon>Plectidae</taxon>
        <taxon>Plectus</taxon>
    </lineage>
</organism>
<dbReference type="PANTHER" id="PTHR13219">
    <property type="entry name" value="TRANSMEMBRANE PROTEIN 94"/>
    <property type="match status" value="1"/>
</dbReference>
<dbReference type="InterPro" id="IPR039720">
    <property type="entry name" value="TMEM94"/>
</dbReference>
<feature type="transmembrane region" description="Helical" evidence="2">
    <location>
        <begin position="565"/>
        <end position="590"/>
    </location>
</feature>
<feature type="compositionally biased region" description="Low complexity" evidence="1">
    <location>
        <begin position="403"/>
        <end position="413"/>
    </location>
</feature>
<dbReference type="Gene3D" id="1.20.1110.10">
    <property type="entry name" value="Calcium-transporting ATPase, transmembrane domain"/>
    <property type="match status" value="1"/>
</dbReference>
<keyword evidence="2" id="KW-1133">Transmembrane helix</keyword>
<proteinExistence type="predicted"/>
<feature type="region of interest" description="Disordered" evidence="1">
    <location>
        <begin position="242"/>
        <end position="265"/>
    </location>
</feature>
<feature type="transmembrane region" description="Helical" evidence="2">
    <location>
        <begin position="780"/>
        <end position="800"/>
    </location>
</feature>
<dbReference type="WBParaSite" id="PSAMB.scaffold7236size7985.g29809.t1">
    <property type="protein sequence ID" value="PSAMB.scaffold7236size7985.g29809.t1"/>
    <property type="gene ID" value="PSAMB.scaffold7236size7985.g29809"/>
</dbReference>
<feature type="region of interest" description="Disordered" evidence="1">
    <location>
        <begin position="334"/>
        <end position="353"/>
    </location>
</feature>
<name>A0A914XAB1_9BILA</name>
<feature type="transmembrane region" description="Helical" evidence="2">
    <location>
        <begin position="740"/>
        <end position="760"/>
    </location>
</feature>
<dbReference type="PANTHER" id="PTHR13219:SF6">
    <property type="entry name" value="TRANSMEMBRANE PROTEIN 94"/>
    <property type="match status" value="1"/>
</dbReference>
<keyword evidence="2" id="KW-0472">Membrane</keyword>
<dbReference type="SUPFAM" id="SSF81665">
    <property type="entry name" value="Calcium ATPase, transmembrane domain M"/>
    <property type="match status" value="1"/>
</dbReference>
<keyword evidence="3" id="KW-1185">Reference proteome</keyword>
<evidence type="ECO:0000256" key="2">
    <source>
        <dbReference type="SAM" id="Phobius"/>
    </source>
</evidence>
<feature type="transmembrane region" description="Helical" evidence="2">
    <location>
        <begin position="637"/>
        <end position="665"/>
    </location>
</feature>
<feature type="compositionally biased region" description="Basic and acidic residues" evidence="1">
    <location>
        <begin position="243"/>
        <end position="256"/>
    </location>
</feature>
<evidence type="ECO:0000256" key="1">
    <source>
        <dbReference type="SAM" id="MobiDB-lite"/>
    </source>
</evidence>
<evidence type="ECO:0000313" key="3">
    <source>
        <dbReference type="Proteomes" id="UP000887566"/>
    </source>
</evidence>
<feature type="transmembrane region" description="Helical" evidence="2">
    <location>
        <begin position="709"/>
        <end position="728"/>
    </location>
</feature>
<keyword evidence="2" id="KW-0812">Transmembrane</keyword>
<dbReference type="Proteomes" id="UP000887566">
    <property type="component" value="Unplaced"/>
</dbReference>